<name>A0A9X0UD11_9PROT</name>
<comment type="caution">
    <text evidence="2">The sequence shown here is derived from an EMBL/GenBank/DDBJ whole genome shotgun (WGS) entry which is preliminary data.</text>
</comment>
<evidence type="ECO:0000313" key="2">
    <source>
        <dbReference type="EMBL" id="MBC4015864.1"/>
    </source>
</evidence>
<dbReference type="Pfam" id="PF20254">
    <property type="entry name" value="DMFA2_C"/>
    <property type="match status" value="1"/>
</dbReference>
<organism evidence="2 3">
    <name type="scientific">Siccirubricoccus deserti</name>
    <dbReference type="NCBI Taxonomy" id="2013562"/>
    <lineage>
        <taxon>Bacteria</taxon>
        <taxon>Pseudomonadati</taxon>
        <taxon>Pseudomonadota</taxon>
        <taxon>Alphaproteobacteria</taxon>
        <taxon>Acetobacterales</taxon>
        <taxon>Roseomonadaceae</taxon>
        <taxon>Siccirubricoccus</taxon>
    </lineage>
</organism>
<accession>A0A9X0UD11</accession>
<dbReference type="SUPFAM" id="SSF52317">
    <property type="entry name" value="Class I glutamine amidotransferase-like"/>
    <property type="match status" value="1"/>
</dbReference>
<keyword evidence="3" id="KW-1185">Reference proteome</keyword>
<gene>
    <name evidence="2" type="ORF">H7965_11065</name>
</gene>
<dbReference type="AlphaFoldDB" id="A0A9X0UD11"/>
<evidence type="ECO:0000313" key="3">
    <source>
        <dbReference type="Proteomes" id="UP000600101"/>
    </source>
</evidence>
<dbReference type="Gene3D" id="3.40.50.880">
    <property type="match status" value="1"/>
</dbReference>
<dbReference type="Proteomes" id="UP000600101">
    <property type="component" value="Unassembled WGS sequence"/>
</dbReference>
<dbReference type="InterPro" id="IPR029062">
    <property type="entry name" value="Class_I_gatase-like"/>
</dbReference>
<feature type="domain" description="N,N-dimethylformamidase beta subunit-like C-terminal" evidence="1">
    <location>
        <begin position="272"/>
        <end position="709"/>
    </location>
</feature>
<dbReference type="EMBL" id="JACOMF010000010">
    <property type="protein sequence ID" value="MBC4015864.1"/>
    <property type="molecule type" value="Genomic_DNA"/>
</dbReference>
<proteinExistence type="predicted"/>
<sequence length="725" mass="78855">MVPLIGYLDRFSARPGERLEVKVSSQLAQPYAADLVRVRHADPNPDGPGMKLIPVPAPWAGDYPSVAKPVPRGSYGRAEGRLDLGDAFTLLLRVQPRKLRGTDRPQVLLALTGAGRSLVLRADTGGITAEAMVDGQGVSVASGAPPLDQRWYELAVTIGEGRLTLRQTALQISWGAADSGAAEAALPIADWSGAYALSLAAAPDASAHFNGRIEDPLLLRGTPRVTLEHPEALLASGRVAAWWDLSVGQEGEAIHDRGPAALHGTLVNMPARAVKGSRWTGAEHAWHHAPRHYAAVHFHEDDLEDCRWATDFSVPIPEDMPSGVYAVRLRAGEHWDMIPFFVLPPKGVARAKIAYLANTFTCQVYANYRRSEFPETQLQKRRAWGAYPYCGNLERDYGLSTYNNHPDGSGIHFSSRLRPIMNMRPGFLAVPDDKGSGLRHLPADSHLTDWLEEKGIEFDVITDEDLDEEGVALLSRYRCVVTGSHPEYHTPGTLDALQSFVNDGGRLAYLGGNGFYWKVARRKERPHLLEIRRAEGGIRAWAAETGEYFNQLDGTLGGLWRRNGRPPQLLCGVGFSGQGKFEGSHYRLLPGATDPRVAWIMEGTGIAPGEAFGGFGLSGGGAAGFELDRADPLLGTPPNTVILARSEGHQEHFVTVPEELLTHVTTVTGESPEALIRAEIVYFETRNGGAVFSTGSITFCGSLSHNGYANPISRMLENVLTRFQA</sequence>
<reference evidence="2" key="1">
    <citation type="submission" date="2020-08" db="EMBL/GenBank/DDBJ databases">
        <authorList>
            <person name="Hu Y."/>
            <person name="Nguyen S.V."/>
            <person name="Li F."/>
            <person name="Fanning S."/>
        </authorList>
    </citation>
    <scope>NUCLEOTIDE SEQUENCE</scope>
    <source>
        <strain evidence="2">SYSU D8009</strain>
    </source>
</reference>
<protein>
    <submittedName>
        <fullName evidence="2">N,N-dimethylformamidase large subunit</fullName>
    </submittedName>
</protein>
<dbReference type="InterPro" id="IPR046540">
    <property type="entry name" value="DMFA2_C"/>
</dbReference>
<evidence type="ECO:0000259" key="1">
    <source>
        <dbReference type="Pfam" id="PF20254"/>
    </source>
</evidence>